<evidence type="ECO:0000256" key="1">
    <source>
        <dbReference type="SAM" id="MobiDB-lite"/>
    </source>
</evidence>
<dbReference type="AlphaFoldDB" id="A0A4C1YV57"/>
<name>A0A4C1YV57_EUMVA</name>
<proteinExistence type="predicted"/>
<evidence type="ECO:0000313" key="3">
    <source>
        <dbReference type="Proteomes" id="UP000299102"/>
    </source>
</evidence>
<reference evidence="2 3" key="1">
    <citation type="journal article" date="2019" name="Commun. Biol.">
        <title>The bagworm genome reveals a unique fibroin gene that provides high tensile strength.</title>
        <authorList>
            <person name="Kono N."/>
            <person name="Nakamura H."/>
            <person name="Ohtoshi R."/>
            <person name="Tomita M."/>
            <person name="Numata K."/>
            <person name="Arakawa K."/>
        </authorList>
    </citation>
    <scope>NUCLEOTIDE SEQUENCE [LARGE SCALE GENOMIC DNA]</scope>
</reference>
<comment type="caution">
    <text evidence="2">The sequence shown here is derived from an EMBL/GenBank/DDBJ whole genome shotgun (WGS) entry which is preliminary data.</text>
</comment>
<feature type="region of interest" description="Disordered" evidence="1">
    <location>
        <begin position="31"/>
        <end position="62"/>
    </location>
</feature>
<organism evidence="2 3">
    <name type="scientific">Eumeta variegata</name>
    <name type="common">Bagworm moth</name>
    <name type="synonym">Eumeta japonica</name>
    <dbReference type="NCBI Taxonomy" id="151549"/>
    <lineage>
        <taxon>Eukaryota</taxon>
        <taxon>Metazoa</taxon>
        <taxon>Ecdysozoa</taxon>
        <taxon>Arthropoda</taxon>
        <taxon>Hexapoda</taxon>
        <taxon>Insecta</taxon>
        <taxon>Pterygota</taxon>
        <taxon>Neoptera</taxon>
        <taxon>Endopterygota</taxon>
        <taxon>Lepidoptera</taxon>
        <taxon>Glossata</taxon>
        <taxon>Ditrysia</taxon>
        <taxon>Tineoidea</taxon>
        <taxon>Psychidae</taxon>
        <taxon>Oiketicinae</taxon>
        <taxon>Eumeta</taxon>
    </lineage>
</organism>
<dbReference type="EMBL" id="BGZK01001381">
    <property type="protein sequence ID" value="GBP78694.1"/>
    <property type="molecule type" value="Genomic_DNA"/>
</dbReference>
<feature type="compositionally biased region" description="Basic and acidic residues" evidence="1">
    <location>
        <begin position="39"/>
        <end position="60"/>
    </location>
</feature>
<keyword evidence="3" id="KW-1185">Reference proteome</keyword>
<dbReference type="Proteomes" id="UP000299102">
    <property type="component" value="Unassembled WGS sequence"/>
</dbReference>
<accession>A0A4C1YV57</accession>
<evidence type="ECO:0000313" key="2">
    <source>
        <dbReference type="EMBL" id="GBP78694.1"/>
    </source>
</evidence>
<gene>
    <name evidence="2" type="ORF">EVAR_90562_1</name>
</gene>
<protein>
    <submittedName>
        <fullName evidence="2">Uncharacterized protein</fullName>
    </submittedName>
</protein>
<sequence length="74" mass="8154">MQPQVHQSARGQRPDARLQRFSGNLHLLTGEEASAQTEAELRVGNKSDEAGLERNEREVSSARARSVSAAFFCI</sequence>